<dbReference type="EMBL" id="JANRMI010000004">
    <property type="protein sequence ID" value="MDG0817315.1"/>
    <property type="molecule type" value="Genomic_DNA"/>
</dbReference>
<evidence type="ECO:0000313" key="4">
    <source>
        <dbReference type="Proteomes" id="UP001152321"/>
    </source>
</evidence>
<keyword evidence="4" id="KW-1185">Reference proteome</keyword>
<feature type="chain" id="PRO_5047177196" description="FecR protein domain-containing protein" evidence="2">
    <location>
        <begin position="24"/>
        <end position="328"/>
    </location>
</feature>
<evidence type="ECO:0000313" key="3">
    <source>
        <dbReference type="EMBL" id="MDG0817315.1"/>
    </source>
</evidence>
<evidence type="ECO:0000256" key="1">
    <source>
        <dbReference type="SAM" id="Coils"/>
    </source>
</evidence>
<feature type="signal peptide" evidence="2">
    <location>
        <begin position="1"/>
        <end position="23"/>
    </location>
</feature>
<sequence length="328" mass="35756">MFVKSLPSIFSATLMVFGSLVVAGASASAASKYPSIQEVHGQAWLSGKDNKKQTLSLKSPLVERAVIETSEAGTVKVNLDAYRSFTVLENSEVLLPTISFEGGEAPVIILEKGSLRWQQLTEEKPAYNVALRSDLFEFLAPKGDFVFSMNSEKAFAGVKVFKGYMEFSALNGEEVAPVKEGQEAGFQGILEGKEIAYDILLKGKKIPRGHLTPVTAISKKELAAFSDEAQKLQKNAERRKAQEKKAHEEAKRSGAICSAPAAKFNQCVWICLNNPKKEKKDCLLAKEGVSCVRRRCNANGQWAEESAVDAQKSSITCKAQPVVAPCDY</sequence>
<proteinExistence type="predicted"/>
<keyword evidence="1" id="KW-0175">Coiled coil</keyword>
<accession>A0ABT6DKC0</accession>
<dbReference type="RefSeq" id="WP_277578793.1">
    <property type="nucleotide sequence ID" value="NZ_JANRMI010000004.1"/>
</dbReference>
<gene>
    <name evidence="3" type="ORF">NWE73_13120</name>
</gene>
<organism evidence="3 4">
    <name type="scientific">Bdellovibrio svalbardensis</name>
    <dbReference type="NCBI Taxonomy" id="2972972"/>
    <lineage>
        <taxon>Bacteria</taxon>
        <taxon>Pseudomonadati</taxon>
        <taxon>Bdellovibrionota</taxon>
        <taxon>Bdellovibrionia</taxon>
        <taxon>Bdellovibrionales</taxon>
        <taxon>Pseudobdellovibrionaceae</taxon>
        <taxon>Bdellovibrio</taxon>
    </lineage>
</organism>
<evidence type="ECO:0000256" key="2">
    <source>
        <dbReference type="SAM" id="SignalP"/>
    </source>
</evidence>
<protein>
    <recommendedName>
        <fullName evidence="5">FecR protein domain-containing protein</fullName>
    </recommendedName>
</protein>
<keyword evidence="2" id="KW-0732">Signal</keyword>
<reference evidence="3" key="1">
    <citation type="submission" date="2022-08" db="EMBL/GenBank/DDBJ databases">
        <title>Novel Bdellovibrio Species Isolated from Svalbard: Designation Bdellovibrio svalbardensis.</title>
        <authorList>
            <person name="Mitchell R.J."/>
            <person name="Choi S.Y."/>
        </authorList>
    </citation>
    <scope>NUCLEOTIDE SEQUENCE</scope>
    <source>
        <strain evidence="3">PAP01</strain>
    </source>
</reference>
<feature type="coiled-coil region" evidence="1">
    <location>
        <begin position="222"/>
        <end position="253"/>
    </location>
</feature>
<evidence type="ECO:0008006" key="5">
    <source>
        <dbReference type="Google" id="ProtNLM"/>
    </source>
</evidence>
<name>A0ABT6DKC0_9BACT</name>
<dbReference type="Proteomes" id="UP001152321">
    <property type="component" value="Unassembled WGS sequence"/>
</dbReference>
<comment type="caution">
    <text evidence="3">The sequence shown here is derived from an EMBL/GenBank/DDBJ whole genome shotgun (WGS) entry which is preliminary data.</text>
</comment>